<evidence type="ECO:0000256" key="2">
    <source>
        <dbReference type="ARBA" id="ARBA00023242"/>
    </source>
</evidence>
<dbReference type="InterPro" id="IPR052082">
    <property type="entry name" value="Myelin_sheath_structural"/>
</dbReference>
<keyword evidence="2" id="KW-0539">Nucleus</keyword>
<comment type="subcellular location">
    <subcellularLocation>
        <location evidence="1">Nucleus</location>
    </subcellularLocation>
</comment>
<dbReference type="Gene3D" id="2.30.42.10">
    <property type="match status" value="1"/>
</dbReference>
<evidence type="ECO:0000313" key="5">
    <source>
        <dbReference type="Proteomes" id="UP000314986"/>
    </source>
</evidence>
<dbReference type="Pfam" id="PF00595">
    <property type="entry name" value="PDZ"/>
    <property type="match status" value="1"/>
</dbReference>
<protein>
    <recommendedName>
        <fullName evidence="3">PDZ domain-containing protein</fullName>
    </recommendedName>
</protein>
<dbReference type="SUPFAM" id="SSF50156">
    <property type="entry name" value="PDZ domain-like"/>
    <property type="match status" value="1"/>
</dbReference>
<reference evidence="5" key="2">
    <citation type="journal article" date="2007" name="PLoS Biol.">
        <title>Survey sequencing and comparative analysis of the elephant shark (Callorhinchus milii) genome.</title>
        <authorList>
            <person name="Venkatesh B."/>
            <person name="Kirkness E.F."/>
            <person name="Loh Y.H."/>
            <person name="Halpern A.L."/>
            <person name="Lee A.P."/>
            <person name="Johnson J."/>
            <person name="Dandona N."/>
            <person name="Viswanathan L.D."/>
            <person name="Tay A."/>
            <person name="Venter J.C."/>
            <person name="Strausberg R.L."/>
            <person name="Brenner S."/>
        </authorList>
    </citation>
    <scope>NUCLEOTIDE SEQUENCE [LARGE SCALE GENOMIC DNA]</scope>
</reference>
<name>A0A4W3GGI2_CALMI</name>
<dbReference type="GeneTree" id="ENSGT00940000154902"/>
<keyword evidence="5" id="KW-1185">Reference proteome</keyword>
<evidence type="ECO:0000259" key="3">
    <source>
        <dbReference type="PROSITE" id="PS50106"/>
    </source>
</evidence>
<dbReference type="GO" id="GO:0005634">
    <property type="term" value="C:nucleus"/>
    <property type="evidence" value="ECO:0007669"/>
    <property type="project" value="UniProtKB-SubCell"/>
</dbReference>
<dbReference type="SMART" id="SM00228">
    <property type="entry name" value="PDZ"/>
    <property type="match status" value="1"/>
</dbReference>
<dbReference type="Ensembl" id="ENSCMIT00000002605.1">
    <property type="protein sequence ID" value="ENSCMIP00000002516.1"/>
    <property type="gene ID" value="ENSCMIG00000001496.1"/>
</dbReference>
<dbReference type="PANTHER" id="PTHR23348:SF41">
    <property type="entry name" value="NEUROBLAST DIFFERENTIATION-ASSOCIATED PROTEIN AHNAK"/>
    <property type="match status" value="1"/>
</dbReference>
<reference evidence="4" key="5">
    <citation type="submission" date="2025-09" db="UniProtKB">
        <authorList>
            <consortium name="Ensembl"/>
        </authorList>
    </citation>
    <scope>IDENTIFICATION</scope>
</reference>
<sequence length="121" mass="13235">MAEKEDNVDIMLPNWSGTAAHGFSISGTEDGIFIKDVEKNSPAGKSGIVKEGDQIVSATIYFDNMRYEDAQKLLQSVDQHTVGLKLHRKGERLSPGGRYTWAPEFHGASSPELVLVCITQA</sequence>
<accession>A0A4W3GGI2</accession>
<dbReference type="GO" id="GO:0043034">
    <property type="term" value="C:costamere"/>
    <property type="evidence" value="ECO:0007669"/>
    <property type="project" value="TreeGrafter"/>
</dbReference>
<dbReference type="InParanoid" id="A0A4W3GGI2"/>
<dbReference type="InterPro" id="IPR036034">
    <property type="entry name" value="PDZ_sf"/>
</dbReference>
<evidence type="ECO:0000313" key="4">
    <source>
        <dbReference type="Ensembl" id="ENSCMIP00000002516.1"/>
    </source>
</evidence>
<dbReference type="STRING" id="7868.ENSCMIP00000002516"/>
<evidence type="ECO:0000256" key="1">
    <source>
        <dbReference type="ARBA" id="ARBA00004123"/>
    </source>
</evidence>
<dbReference type="CDD" id="cd00136">
    <property type="entry name" value="PDZ_canonical"/>
    <property type="match status" value="1"/>
</dbReference>
<dbReference type="PANTHER" id="PTHR23348">
    <property type="entry name" value="PERIAXIN/AHNAK"/>
    <property type="match status" value="1"/>
</dbReference>
<dbReference type="GO" id="GO:0043484">
    <property type="term" value="P:regulation of RNA splicing"/>
    <property type="evidence" value="ECO:0007669"/>
    <property type="project" value="TreeGrafter"/>
</dbReference>
<reference evidence="5" key="1">
    <citation type="journal article" date="2006" name="Science">
        <title>Ancient noncoding elements conserved in the human genome.</title>
        <authorList>
            <person name="Venkatesh B."/>
            <person name="Kirkness E.F."/>
            <person name="Loh Y.H."/>
            <person name="Halpern A.L."/>
            <person name="Lee A.P."/>
            <person name="Johnson J."/>
            <person name="Dandona N."/>
            <person name="Viswanathan L.D."/>
            <person name="Tay A."/>
            <person name="Venter J.C."/>
            <person name="Strausberg R.L."/>
            <person name="Brenner S."/>
        </authorList>
    </citation>
    <scope>NUCLEOTIDE SEQUENCE [LARGE SCALE GENOMIC DNA]</scope>
</reference>
<organism evidence="4 5">
    <name type="scientific">Callorhinchus milii</name>
    <name type="common">Ghost shark</name>
    <dbReference type="NCBI Taxonomy" id="7868"/>
    <lineage>
        <taxon>Eukaryota</taxon>
        <taxon>Metazoa</taxon>
        <taxon>Chordata</taxon>
        <taxon>Craniata</taxon>
        <taxon>Vertebrata</taxon>
        <taxon>Chondrichthyes</taxon>
        <taxon>Holocephali</taxon>
        <taxon>Chimaeriformes</taxon>
        <taxon>Callorhinchidae</taxon>
        <taxon>Callorhinchus</taxon>
    </lineage>
</organism>
<dbReference type="OMA" id="WTHEAMG"/>
<feature type="domain" description="PDZ" evidence="3">
    <location>
        <begin position="9"/>
        <end position="76"/>
    </location>
</feature>
<dbReference type="PROSITE" id="PS50106">
    <property type="entry name" value="PDZ"/>
    <property type="match status" value="1"/>
</dbReference>
<reference evidence="5" key="3">
    <citation type="journal article" date="2014" name="Nature">
        <title>Elephant shark genome provides unique insights into gnathostome evolution.</title>
        <authorList>
            <consortium name="International Elephant Shark Genome Sequencing Consortium"/>
            <person name="Venkatesh B."/>
            <person name="Lee A.P."/>
            <person name="Ravi V."/>
            <person name="Maurya A.K."/>
            <person name="Lian M.M."/>
            <person name="Swann J.B."/>
            <person name="Ohta Y."/>
            <person name="Flajnik M.F."/>
            <person name="Sutoh Y."/>
            <person name="Kasahara M."/>
            <person name="Hoon S."/>
            <person name="Gangu V."/>
            <person name="Roy S.W."/>
            <person name="Irimia M."/>
            <person name="Korzh V."/>
            <person name="Kondrychyn I."/>
            <person name="Lim Z.W."/>
            <person name="Tay B.H."/>
            <person name="Tohari S."/>
            <person name="Kong K.W."/>
            <person name="Ho S."/>
            <person name="Lorente-Galdos B."/>
            <person name="Quilez J."/>
            <person name="Marques-Bonet T."/>
            <person name="Raney B.J."/>
            <person name="Ingham P.W."/>
            <person name="Tay A."/>
            <person name="Hillier L.W."/>
            <person name="Minx P."/>
            <person name="Boehm T."/>
            <person name="Wilson R.K."/>
            <person name="Brenner S."/>
            <person name="Warren W.C."/>
        </authorList>
    </citation>
    <scope>NUCLEOTIDE SEQUENCE [LARGE SCALE GENOMIC DNA]</scope>
</reference>
<proteinExistence type="predicted"/>
<reference evidence="4" key="4">
    <citation type="submission" date="2025-08" db="UniProtKB">
        <authorList>
            <consortium name="Ensembl"/>
        </authorList>
    </citation>
    <scope>IDENTIFICATION</scope>
</reference>
<dbReference type="InterPro" id="IPR001478">
    <property type="entry name" value="PDZ"/>
</dbReference>
<dbReference type="Proteomes" id="UP000314986">
    <property type="component" value="Unassembled WGS sequence"/>
</dbReference>
<dbReference type="AlphaFoldDB" id="A0A4W3GGI2"/>